<feature type="region of interest" description="Disordered" evidence="1">
    <location>
        <begin position="105"/>
        <end position="137"/>
    </location>
</feature>
<sequence>MAGYLDYWCSLDITGSAERDSLTVQLETEFEDVDRMVDCLIAEWQKHRAEIAAELLPIEATIYSSLCHDATSRGLILTVQLEARLHERAHEKAIVIREAREQERARARTQARQRERAAERELKDNKTSNGPREWPQATYEADKWRHLELRSQAEMFLLRQDLQAFTKK</sequence>
<dbReference type="Proteomes" id="UP000799118">
    <property type="component" value="Unassembled WGS sequence"/>
</dbReference>
<dbReference type="AlphaFoldDB" id="A0A6A4GH36"/>
<dbReference type="EMBL" id="ML770118">
    <property type="protein sequence ID" value="KAE9384575.1"/>
    <property type="molecule type" value="Genomic_DNA"/>
</dbReference>
<keyword evidence="3" id="KW-1185">Reference proteome</keyword>
<evidence type="ECO:0000313" key="2">
    <source>
        <dbReference type="EMBL" id="KAE9384575.1"/>
    </source>
</evidence>
<organism evidence="2 3">
    <name type="scientific">Gymnopus androsaceus JB14</name>
    <dbReference type="NCBI Taxonomy" id="1447944"/>
    <lineage>
        <taxon>Eukaryota</taxon>
        <taxon>Fungi</taxon>
        <taxon>Dikarya</taxon>
        <taxon>Basidiomycota</taxon>
        <taxon>Agaricomycotina</taxon>
        <taxon>Agaricomycetes</taxon>
        <taxon>Agaricomycetidae</taxon>
        <taxon>Agaricales</taxon>
        <taxon>Marasmiineae</taxon>
        <taxon>Omphalotaceae</taxon>
        <taxon>Gymnopus</taxon>
    </lineage>
</organism>
<feature type="compositionally biased region" description="Basic and acidic residues" evidence="1">
    <location>
        <begin position="105"/>
        <end position="126"/>
    </location>
</feature>
<gene>
    <name evidence="2" type="ORF">BT96DRAFT_1007934</name>
</gene>
<reference evidence="2" key="1">
    <citation type="journal article" date="2019" name="Environ. Microbiol.">
        <title>Fungal ecological strategies reflected in gene transcription - a case study of two litter decomposers.</title>
        <authorList>
            <person name="Barbi F."/>
            <person name="Kohler A."/>
            <person name="Barry K."/>
            <person name="Baskaran P."/>
            <person name="Daum C."/>
            <person name="Fauchery L."/>
            <person name="Ihrmark K."/>
            <person name="Kuo A."/>
            <person name="LaButti K."/>
            <person name="Lipzen A."/>
            <person name="Morin E."/>
            <person name="Grigoriev I.V."/>
            <person name="Henrissat B."/>
            <person name="Lindahl B."/>
            <person name="Martin F."/>
        </authorList>
    </citation>
    <scope>NUCLEOTIDE SEQUENCE</scope>
    <source>
        <strain evidence="2">JB14</strain>
    </source>
</reference>
<accession>A0A6A4GH36</accession>
<protein>
    <submittedName>
        <fullName evidence="2">Uncharacterized protein</fullName>
    </submittedName>
</protein>
<evidence type="ECO:0000256" key="1">
    <source>
        <dbReference type="SAM" id="MobiDB-lite"/>
    </source>
</evidence>
<name>A0A6A4GH36_9AGAR</name>
<proteinExistence type="predicted"/>
<evidence type="ECO:0000313" key="3">
    <source>
        <dbReference type="Proteomes" id="UP000799118"/>
    </source>
</evidence>